<dbReference type="RefSeq" id="WP_253235492.1">
    <property type="nucleotide sequence ID" value="NZ_JAMYJR010000001.1"/>
</dbReference>
<evidence type="ECO:0000256" key="3">
    <source>
        <dbReference type="SAM" id="Coils"/>
    </source>
</evidence>
<evidence type="ECO:0000256" key="1">
    <source>
        <dbReference type="ARBA" id="ARBA00023224"/>
    </source>
</evidence>
<protein>
    <submittedName>
        <fullName evidence="5">Methyl-accepting chemotaxis protein</fullName>
    </submittedName>
</protein>
<feature type="domain" description="Methyl-accepting transducer" evidence="4">
    <location>
        <begin position="70"/>
        <end position="272"/>
    </location>
</feature>
<dbReference type="SMART" id="SM00283">
    <property type="entry name" value="MA"/>
    <property type="match status" value="1"/>
</dbReference>
<proteinExistence type="predicted"/>
<gene>
    <name evidence="5" type="ORF">M1L60_01855</name>
</gene>
<accession>A0ABT1DEU1</accession>
<feature type="coiled-coil region" evidence="3">
    <location>
        <begin position="233"/>
        <end position="267"/>
    </location>
</feature>
<organism evidence="5 6">
    <name type="scientific">Paractinoplanes aksuensis</name>
    <dbReference type="NCBI Taxonomy" id="2939490"/>
    <lineage>
        <taxon>Bacteria</taxon>
        <taxon>Bacillati</taxon>
        <taxon>Actinomycetota</taxon>
        <taxon>Actinomycetes</taxon>
        <taxon>Micromonosporales</taxon>
        <taxon>Micromonosporaceae</taxon>
        <taxon>Paractinoplanes</taxon>
    </lineage>
</organism>
<dbReference type="SUPFAM" id="SSF141371">
    <property type="entry name" value="PilZ domain-like"/>
    <property type="match status" value="1"/>
</dbReference>
<dbReference type="SUPFAM" id="SSF58104">
    <property type="entry name" value="Methyl-accepting chemotaxis protein (MCP) signaling domain"/>
    <property type="match status" value="1"/>
</dbReference>
<dbReference type="PROSITE" id="PS50111">
    <property type="entry name" value="CHEMOTAXIS_TRANSDUC_2"/>
    <property type="match status" value="1"/>
</dbReference>
<evidence type="ECO:0000256" key="2">
    <source>
        <dbReference type="PROSITE-ProRule" id="PRU00284"/>
    </source>
</evidence>
<name>A0ABT1DEU1_9ACTN</name>
<keyword evidence="1 2" id="KW-0807">Transducer</keyword>
<keyword evidence="3" id="KW-0175">Coiled coil</keyword>
<dbReference type="EMBL" id="JAMYJR010000001">
    <property type="protein sequence ID" value="MCO8269330.1"/>
    <property type="molecule type" value="Genomic_DNA"/>
</dbReference>
<dbReference type="InterPro" id="IPR004089">
    <property type="entry name" value="MCPsignal_dom"/>
</dbReference>
<comment type="caution">
    <text evidence="5">The sequence shown here is derived from an EMBL/GenBank/DDBJ whole genome shotgun (WGS) entry which is preliminary data.</text>
</comment>
<evidence type="ECO:0000313" key="5">
    <source>
        <dbReference type="EMBL" id="MCO8269330.1"/>
    </source>
</evidence>
<sequence length="364" mass="38362">MYVFGSARRGRRARREVDEVRRALGLLAEERQAEIDQLRTEREQSLVGAQQEQSRNTHRLRRRAREAIDESGAVITERLQAVVEQVGAAREAATATHGRVTETSEAAAVLVRRARSADEAATKLNASLRQVAGVAGTIGEIASQTRMLALNATIEAARAGAAGKGFAVVADEVKSLAGTTAESTEQIAATIAALEADVAQMGGTLSAIVGGIDEIGGAMGQLGGIADDQHQIVERLNSTVDATMERIQDLSEVADRLERRRNERMAAAGPLVVRVAGRSPVNGQLTDLSSDGLGCLLPRDATVSVGDRATVEVLLSGSTFEVTGDVVRRADRPDGRELGLRLTSVAAPAQQQIEAYVTAALAGS</sequence>
<dbReference type="Gene3D" id="2.40.10.220">
    <property type="entry name" value="predicted glycosyltransferase like domains"/>
    <property type="match status" value="1"/>
</dbReference>
<keyword evidence="6" id="KW-1185">Reference proteome</keyword>
<evidence type="ECO:0000313" key="6">
    <source>
        <dbReference type="Proteomes" id="UP001523369"/>
    </source>
</evidence>
<evidence type="ECO:0000259" key="4">
    <source>
        <dbReference type="PROSITE" id="PS50111"/>
    </source>
</evidence>
<dbReference type="PANTHER" id="PTHR32089">
    <property type="entry name" value="METHYL-ACCEPTING CHEMOTAXIS PROTEIN MCPB"/>
    <property type="match status" value="1"/>
</dbReference>
<reference evidence="5 6" key="1">
    <citation type="submission" date="2022-06" db="EMBL/GenBank/DDBJ databases">
        <title>New Species of the Genus Actinoplanes, ActinopZanes ferrugineus.</title>
        <authorList>
            <person name="Ding P."/>
        </authorList>
    </citation>
    <scope>NUCLEOTIDE SEQUENCE [LARGE SCALE GENOMIC DNA]</scope>
    <source>
        <strain evidence="5 6">TRM88003</strain>
    </source>
</reference>
<dbReference type="Pfam" id="PF00015">
    <property type="entry name" value="MCPsignal"/>
    <property type="match status" value="1"/>
</dbReference>
<dbReference type="Proteomes" id="UP001523369">
    <property type="component" value="Unassembled WGS sequence"/>
</dbReference>
<dbReference type="Gene3D" id="1.10.287.950">
    <property type="entry name" value="Methyl-accepting chemotaxis protein"/>
    <property type="match status" value="1"/>
</dbReference>
<dbReference type="PANTHER" id="PTHR32089:SF114">
    <property type="entry name" value="METHYL-ACCEPTING CHEMOTAXIS PROTEIN MCPB"/>
    <property type="match status" value="1"/>
</dbReference>